<organism evidence="2">
    <name type="scientific">Pseudomonas putida</name>
    <name type="common">Arthrobacter siderocapsulatus</name>
    <dbReference type="NCBI Taxonomy" id="303"/>
    <lineage>
        <taxon>Bacteria</taxon>
        <taxon>Pseudomonadati</taxon>
        <taxon>Pseudomonadota</taxon>
        <taxon>Gammaproteobacteria</taxon>
        <taxon>Pseudomonadales</taxon>
        <taxon>Pseudomonadaceae</taxon>
        <taxon>Pseudomonas</taxon>
    </lineage>
</organism>
<name>A0A0S2PI93_PSEPU</name>
<reference evidence="2" key="1">
    <citation type="journal article" date="2015" name="Appl. Environ. Microbiol.">
        <title>HipH Catalyzes the Hydroxylation of 4-Hydroxyisophthalate to Protocatechuate in 2,4-Xylenol Catabolism by Pseudomonas putida NCIMB 9866.</title>
        <authorList>
            <person name="Chao H.J."/>
            <person name="Chen Y.F."/>
            <person name="Fang T."/>
            <person name="Xu Y."/>
            <person name="Huang W.E."/>
            <person name="Zhou N.Y."/>
        </authorList>
    </citation>
    <scope>NUCLEOTIDE SEQUENCE</scope>
    <source>
        <strain evidence="2">NCIMB 9866</strain>
    </source>
</reference>
<sequence length="283" mass="30717">MPAHAQAGSWGGLRFAAGRGRRPVAPFSVAQSEELAVLGLDLFVHVLDQTAPAQQVAAELFDELFEAGAPLRARRHLMCFGNGRADSQEVAHVQRHRLDQDVLVAFELVVLAREAVQSLADRGLALVATVGREERGQRGGNDRRLGQALHRGQLVEAARVVALQEDVEAMTRRREAHSDLTGQSRRRGRAPPAARRAAGAGPDASAGEAASRRHRAGQDRRHRARAEARRPPRLARAAAGGRRHRRCRHGLAAPCPGWEQPAAPAHSSRRSATPGRRRSGQPR</sequence>
<dbReference type="AlphaFoldDB" id="A0A0S2PI93"/>
<evidence type="ECO:0000313" key="2">
    <source>
        <dbReference type="EMBL" id="ALP00396.1"/>
    </source>
</evidence>
<proteinExistence type="predicted"/>
<gene>
    <name evidence="2" type="primary">orf1</name>
</gene>
<feature type="compositionally biased region" description="Low complexity" evidence="1">
    <location>
        <begin position="190"/>
        <end position="209"/>
    </location>
</feature>
<protein>
    <submittedName>
        <fullName evidence="2">Orf1</fullName>
    </submittedName>
</protein>
<feature type="compositionally biased region" description="Basic residues" evidence="1">
    <location>
        <begin position="212"/>
        <end position="224"/>
    </location>
</feature>
<reference evidence="2" key="2">
    <citation type="submission" date="2015-08" db="EMBL/GenBank/DDBJ databases">
        <authorList>
            <person name="Babu N.S."/>
            <person name="Beckwith C.J."/>
            <person name="Beseler K.G."/>
            <person name="Brison A."/>
            <person name="Carone J.V."/>
            <person name="Caskin T.P."/>
            <person name="Diamond M."/>
            <person name="Durham M.E."/>
            <person name="Foxe J.M."/>
            <person name="Go M."/>
            <person name="Henderson B.A."/>
            <person name="Jones I.B."/>
            <person name="McGettigan J.A."/>
            <person name="Micheletti S.J."/>
            <person name="Nasrallah M.E."/>
            <person name="Ortiz D."/>
            <person name="Piller C.R."/>
            <person name="Privatt S.R."/>
            <person name="Schneider S.L."/>
            <person name="Sharp S."/>
            <person name="Smith T.C."/>
            <person name="Stanton J.D."/>
            <person name="Ullery H.E."/>
            <person name="Wilson R.J."/>
            <person name="Serrano M.G."/>
            <person name="Buck G."/>
            <person name="Lee V."/>
            <person name="Wang Y."/>
            <person name="Carvalho R."/>
            <person name="Voegtly L."/>
            <person name="Shi R."/>
            <person name="Duckworth R."/>
            <person name="Johnson A."/>
            <person name="Loviza R."/>
            <person name="Walstead R."/>
            <person name="Shah Z."/>
            <person name="Kiflezghi M."/>
            <person name="Wade K."/>
            <person name="Ball S.L."/>
            <person name="Bradley K.W."/>
            <person name="Asai D.J."/>
            <person name="Bowman C.A."/>
            <person name="Russell D.A."/>
            <person name="Pope W.H."/>
            <person name="Jacobs-Sera D."/>
            <person name="Hendrix R.W."/>
            <person name="Hatfull G.F."/>
        </authorList>
    </citation>
    <scope>NUCLEOTIDE SEQUENCE</scope>
    <source>
        <strain evidence="2">NCIMB 9866</strain>
    </source>
</reference>
<dbReference type="EMBL" id="KT428599">
    <property type="protein sequence ID" value="ALP00396.1"/>
    <property type="molecule type" value="Genomic_DNA"/>
</dbReference>
<feature type="compositionally biased region" description="Low complexity" evidence="1">
    <location>
        <begin position="261"/>
        <end position="272"/>
    </location>
</feature>
<evidence type="ECO:0000256" key="1">
    <source>
        <dbReference type="SAM" id="MobiDB-lite"/>
    </source>
</evidence>
<feature type="region of interest" description="Disordered" evidence="1">
    <location>
        <begin position="172"/>
        <end position="283"/>
    </location>
</feature>
<accession>A0A0S2PI93</accession>